<accession>A0A9P8MJ47</accession>
<organism evidence="3 4">
    <name type="scientific">Metarhizium humberi</name>
    <dbReference type="NCBI Taxonomy" id="2596975"/>
    <lineage>
        <taxon>Eukaryota</taxon>
        <taxon>Fungi</taxon>
        <taxon>Dikarya</taxon>
        <taxon>Ascomycota</taxon>
        <taxon>Pezizomycotina</taxon>
        <taxon>Sordariomycetes</taxon>
        <taxon>Hypocreomycetidae</taxon>
        <taxon>Hypocreales</taxon>
        <taxon>Clavicipitaceae</taxon>
        <taxon>Metarhizium</taxon>
    </lineage>
</organism>
<dbReference type="Proteomes" id="UP000764110">
    <property type="component" value="Unassembled WGS sequence"/>
</dbReference>
<gene>
    <name evidence="3" type="ORF">MHUMG1_00153</name>
</gene>
<evidence type="ECO:0000313" key="4">
    <source>
        <dbReference type="Proteomes" id="UP000764110"/>
    </source>
</evidence>
<dbReference type="EMBL" id="JACEFI010000001">
    <property type="protein sequence ID" value="KAH0601280.1"/>
    <property type="molecule type" value="Genomic_DNA"/>
</dbReference>
<protein>
    <submittedName>
        <fullName evidence="3">Uncharacterized protein</fullName>
    </submittedName>
</protein>
<keyword evidence="2" id="KW-0732">Signal</keyword>
<comment type="caution">
    <text evidence="3">The sequence shown here is derived from an EMBL/GenBank/DDBJ whole genome shotgun (WGS) entry which is preliminary data.</text>
</comment>
<evidence type="ECO:0000256" key="2">
    <source>
        <dbReference type="SAM" id="SignalP"/>
    </source>
</evidence>
<feature type="compositionally biased region" description="Low complexity" evidence="1">
    <location>
        <begin position="103"/>
        <end position="123"/>
    </location>
</feature>
<proteinExistence type="predicted"/>
<evidence type="ECO:0000313" key="3">
    <source>
        <dbReference type="EMBL" id="KAH0601280.1"/>
    </source>
</evidence>
<name>A0A9P8MJ47_9HYPO</name>
<feature type="chain" id="PRO_5040500468" evidence="2">
    <location>
        <begin position="20"/>
        <end position="221"/>
    </location>
</feature>
<evidence type="ECO:0000256" key="1">
    <source>
        <dbReference type="SAM" id="MobiDB-lite"/>
    </source>
</evidence>
<feature type="region of interest" description="Disordered" evidence="1">
    <location>
        <begin position="96"/>
        <end position="155"/>
    </location>
</feature>
<sequence length="221" mass="21906">MRLANVVVLGAALAPLASAANFVRGFRVSFDTFKYDIDKCTDEKPCSLYLAGTEFTARIQNVPSGTYIFQATGGEDGKTAITTQFTYNTNLATIGTGTGTGTGTVTPSSPTTSSATESSPGTSLETTSSPLGSTAASSDSGSTGTSAGPVTGSLTGTSTAGQTGTAIIILAASDFALCAFPRVLTAHASPSAGNGGAVVDENCNGAIDNNDCPELGGSCDA</sequence>
<dbReference type="AlphaFoldDB" id="A0A9P8MJ47"/>
<keyword evidence="4" id="KW-1185">Reference proteome</keyword>
<feature type="compositionally biased region" description="Low complexity" evidence="1">
    <location>
        <begin position="132"/>
        <end position="155"/>
    </location>
</feature>
<feature type="signal peptide" evidence="2">
    <location>
        <begin position="1"/>
        <end position="19"/>
    </location>
</feature>
<reference evidence="3 4" key="1">
    <citation type="submission" date="2020-07" db="EMBL/GenBank/DDBJ databases">
        <title>Metarhizium humberi genome.</title>
        <authorList>
            <person name="Lysoe E."/>
        </authorList>
    </citation>
    <scope>NUCLEOTIDE SEQUENCE [LARGE SCALE GENOMIC DNA]</scope>
    <source>
        <strain evidence="3 4">ESALQ1638</strain>
    </source>
</reference>